<dbReference type="PANTHER" id="PTHR47331">
    <property type="entry name" value="PHD-TYPE DOMAIN-CONTAINING PROTEIN"/>
    <property type="match status" value="1"/>
</dbReference>
<keyword evidence="2" id="KW-1185">Reference proteome</keyword>
<sequence>MRTTARYQVPGTPTRRRDSYIPATLHTFTRIIFQAMYILKTLVIPIIFAAQISDVAASLERMTRFDYQQQFQWACLEWDLETQLRVLPVTLSGPNGTFKTHALLDKGSSLTLVDEQVAVELGLVGEVHLLCFHWTNHVTREERHSRRVSLRITGDNEKAKMFAISRTINILQLPVHTIDMKQLRKECKHLDNIPFISQKRVRTVILLGQDTIILSTERKHVRGSWSSAVATLTTIGWVVHVRVPTK</sequence>
<evidence type="ECO:0000313" key="2">
    <source>
        <dbReference type="Proteomes" id="UP000708208"/>
    </source>
</evidence>
<dbReference type="EMBL" id="CAJVCH010020708">
    <property type="protein sequence ID" value="CAG7689939.1"/>
    <property type="molecule type" value="Genomic_DNA"/>
</dbReference>
<name>A0A8J2J3M6_9HEXA</name>
<gene>
    <name evidence="1" type="ORF">AFUS01_LOCUS3432</name>
</gene>
<evidence type="ECO:0000313" key="1">
    <source>
        <dbReference type="EMBL" id="CAG7689939.1"/>
    </source>
</evidence>
<accession>A0A8J2J3M6</accession>
<reference evidence="1" key="1">
    <citation type="submission" date="2021-06" db="EMBL/GenBank/DDBJ databases">
        <authorList>
            <person name="Hodson N. C."/>
            <person name="Mongue J. A."/>
            <person name="Jaron S. K."/>
        </authorList>
    </citation>
    <scope>NUCLEOTIDE SEQUENCE</scope>
</reference>
<organism evidence="1 2">
    <name type="scientific">Allacma fusca</name>
    <dbReference type="NCBI Taxonomy" id="39272"/>
    <lineage>
        <taxon>Eukaryota</taxon>
        <taxon>Metazoa</taxon>
        <taxon>Ecdysozoa</taxon>
        <taxon>Arthropoda</taxon>
        <taxon>Hexapoda</taxon>
        <taxon>Collembola</taxon>
        <taxon>Symphypleona</taxon>
        <taxon>Sminthuridae</taxon>
        <taxon>Allacma</taxon>
    </lineage>
</organism>
<dbReference type="PANTHER" id="PTHR47331:SF5">
    <property type="entry name" value="RIBONUCLEASE H"/>
    <property type="match status" value="1"/>
</dbReference>
<dbReference type="Proteomes" id="UP000708208">
    <property type="component" value="Unassembled WGS sequence"/>
</dbReference>
<protein>
    <recommendedName>
        <fullName evidence="3">Peptidase A2 domain-containing protein</fullName>
    </recommendedName>
</protein>
<dbReference type="OrthoDB" id="8061743at2759"/>
<proteinExistence type="predicted"/>
<evidence type="ECO:0008006" key="3">
    <source>
        <dbReference type="Google" id="ProtNLM"/>
    </source>
</evidence>
<comment type="caution">
    <text evidence="1">The sequence shown here is derived from an EMBL/GenBank/DDBJ whole genome shotgun (WGS) entry which is preliminary data.</text>
</comment>
<dbReference type="AlphaFoldDB" id="A0A8J2J3M6"/>